<dbReference type="InterPro" id="IPR009057">
    <property type="entry name" value="Homeodomain-like_sf"/>
</dbReference>
<dbReference type="EMBL" id="BMXG01000012">
    <property type="protein sequence ID" value="GHC04567.1"/>
    <property type="molecule type" value="Genomic_DNA"/>
</dbReference>
<protein>
    <submittedName>
        <fullName evidence="5">DNA-binding transcriptional regulator AraC</fullName>
    </submittedName>
</protein>
<proteinExistence type="predicted"/>
<dbReference type="Gene3D" id="2.60.120.280">
    <property type="entry name" value="Regulatory protein AraC"/>
    <property type="match status" value="1"/>
</dbReference>
<evidence type="ECO:0000313" key="5">
    <source>
        <dbReference type="EMBL" id="GHC04567.1"/>
    </source>
</evidence>
<dbReference type="GO" id="GO:0043565">
    <property type="term" value="F:sequence-specific DNA binding"/>
    <property type="evidence" value="ECO:0007669"/>
    <property type="project" value="InterPro"/>
</dbReference>
<evidence type="ECO:0000256" key="2">
    <source>
        <dbReference type="ARBA" id="ARBA00023125"/>
    </source>
</evidence>
<gene>
    <name evidence="5" type="primary">araC</name>
    <name evidence="5" type="ORF">GCM10007047_21750</name>
</gene>
<dbReference type="GO" id="GO:0003700">
    <property type="term" value="F:DNA-binding transcription factor activity"/>
    <property type="evidence" value="ECO:0007669"/>
    <property type="project" value="InterPro"/>
</dbReference>
<reference evidence="5" key="2">
    <citation type="submission" date="2020-09" db="EMBL/GenBank/DDBJ databases">
        <authorList>
            <person name="Sun Q."/>
            <person name="Kim S."/>
        </authorList>
    </citation>
    <scope>NUCLEOTIDE SEQUENCE</scope>
    <source>
        <strain evidence="5">KCTC 12870</strain>
    </source>
</reference>
<dbReference type="PANTHER" id="PTHR43280:SF28">
    <property type="entry name" value="HTH-TYPE TRANSCRIPTIONAL ACTIVATOR RHAS"/>
    <property type="match status" value="1"/>
</dbReference>
<dbReference type="InterPro" id="IPR018060">
    <property type="entry name" value="HTH_AraC"/>
</dbReference>
<dbReference type="InterPro" id="IPR003313">
    <property type="entry name" value="AraC-bd"/>
</dbReference>
<comment type="caution">
    <text evidence="5">The sequence shown here is derived from an EMBL/GenBank/DDBJ whole genome shotgun (WGS) entry which is preliminary data.</text>
</comment>
<dbReference type="Pfam" id="PF02311">
    <property type="entry name" value="AraC_binding"/>
    <property type="match status" value="1"/>
</dbReference>
<feature type="domain" description="HTH araC/xylS-type" evidence="4">
    <location>
        <begin position="171"/>
        <end position="269"/>
    </location>
</feature>
<keyword evidence="6" id="KW-1185">Reference proteome</keyword>
<accession>A0A8J3DCA5</accession>
<dbReference type="InterPro" id="IPR020449">
    <property type="entry name" value="Tscrpt_reg_AraC-type_HTH"/>
</dbReference>
<evidence type="ECO:0000259" key="4">
    <source>
        <dbReference type="PROSITE" id="PS01124"/>
    </source>
</evidence>
<dbReference type="AlphaFoldDB" id="A0A8J3DCA5"/>
<evidence type="ECO:0000256" key="1">
    <source>
        <dbReference type="ARBA" id="ARBA00023015"/>
    </source>
</evidence>
<keyword evidence="3" id="KW-0804">Transcription</keyword>
<keyword evidence="2 5" id="KW-0238">DNA-binding</keyword>
<dbReference type="Pfam" id="PF12833">
    <property type="entry name" value="HTH_18"/>
    <property type="match status" value="1"/>
</dbReference>
<dbReference type="PROSITE" id="PS00041">
    <property type="entry name" value="HTH_ARAC_FAMILY_1"/>
    <property type="match status" value="1"/>
</dbReference>
<keyword evidence="1" id="KW-0805">Transcription regulation</keyword>
<dbReference type="SUPFAM" id="SSF46689">
    <property type="entry name" value="Homeodomain-like"/>
    <property type="match status" value="2"/>
</dbReference>
<evidence type="ECO:0000313" key="6">
    <source>
        <dbReference type="Proteomes" id="UP000642829"/>
    </source>
</evidence>
<dbReference type="InterPro" id="IPR018062">
    <property type="entry name" value="HTH_AraC-typ_CS"/>
</dbReference>
<organism evidence="5 6">
    <name type="scientific">Cerasicoccus arenae</name>
    <dbReference type="NCBI Taxonomy" id="424488"/>
    <lineage>
        <taxon>Bacteria</taxon>
        <taxon>Pseudomonadati</taxon>
        <taxon>Verrucomicrobiota</taxon>
        <taxon>Opitutia</taxon>
        <taxon>Puniceicoccales</taxon>
        <taxon>Cerasicoccaceae</taxon>
        <taxon>Cerasicoccus</taxon>
    </lineage>
</organism>
<dbReference type="Proteomes" id="UP000642829">
    <property type="component" value="Unassembled WGS sequence"/>
</dbReference>
<dbReference type="PRINTS" id="PR00032">
    <property type="entry name" value="HTHARAC"/>
</dbReference>
<evidence type="ECO:0000256" key="3">
    <source>
        <dbReference type="ARBA" id="ARBA00023163"/>
    </source>
</evidence>
<name>A0A8J3DCA5_9BACT</name>
<dbReference type="Gene3D" id="1.10.10.60">
    <property type="entry name" value="Homeodomain-like"/>
    <property type="match status" value="2"/>
</dbReference>
<dbReference type="RefSeq" id="WP_189515006.1">
    <property type="nucleotide sequence ID" value="NZ_BMXG01000012.1"/>
</dbReference>
<dbReference type="PROSITE" id="PS01124">
    <property type="entry name" value="HTH_ARAC_FAMILY_2"/>
    <property type="match status" value="1"/>
</dbReference>
<reference evidence="5" key="1">
    <citation type="journal article" date="2014" name="Int. J. Syst. Evol. Microbiol.">
        <title>Complete genome sequence of Corynebacterium casei LMG S-19264T (=DSM 44701T), isolated from a smear-ripened cheese.</title>
        <authorList>
            <consortium name="US DOE Joint Genome Institute (JGI-PGF)"/>
            <person name="Walter F."/>
            <person name="Albersmeier A."/>
            <person name="Kalinowski J."/>
            <person name="Ruckert C."/>
        </authorList>
    </citation>
    <scope>NUCLEOTIDE SEQUENCE</scope>
    <source>
        <strain evidence="5">KCTC 12870</strain>
    </source>
</reference>
<dbReference type="SUPFAM" id="SSF51215">
    <property type="entry name" value="Regulatory protein AraC"/>
    <property type="match status" value="1"/>
</dbReference>
<dbReference type="InterPro" id="IPR037923">
    <property type="entry name" value="HTH-like"/>
</dbReference>
<dbReference type="PANTHER" id="PTHR43280">
    <property type="entry name" value="ARAC-FAMILY TRANSCRIPTIONAL REGULATOR"/>
    <property type="match status" value="1"/>
</dbReference>
<sequence length="273" mass="31126">MPNLINSPRIISAGRAQHDRHSPNRVRRPHGFPSWLLEYTSGGEADLYVTNGIVKARQHSLFLYLPGTRQTYENNNEAGIWSHNWVSFQPRSDWLNWLDWPPIDAGVVMLDHLALDTSNHVKSCFDDLVKVFHGPLPQREPLAMSLLEQLLLWCDSANPNSGSQRFDTRIQRSMAFICERYREPLTLESIAVAVGISPSRLAHLFPQEVGITPMRYLEQHRIEMARQRLAATSDSISDIAERVGYGSASYFSKVFRNVQGCTPRESRKRALMV</sequence>
<dbReference type="SMART" id="SM00342">
    <property type="entry name" value="HTH_ARAC"/>
    <property type="match status" value="1"/>
</dbReference>